<gene>
    <name evidence="3" type="primary">IMH1_2</name>
    <name evidence="3" type="ORF">LTR77_006068</name>
</gene>
<feature type="compositionally biased region" description="Polar residues" evidence="2">
    <location>
        <begin position="1"/>
        <end position="10"/>
    </location>
</feature>
<evidence type="ECO:0000313" key="4">
    <source>
        <dbReference type="Proteomes" id="UP001337655"/>
    </source>
</evidence>
<evidence type="ECO:0000256" key="2">
    <source>
        <dbReference type="SAM" id="MobiDB-lite"/>
    </source>
</evidence>
<keyword evidence="4" id="KW-1185">Reference proteome</keyword>
<dbReference type="EMBL" id="JAVRRT010000009">
    <property type="protein sequence ID" value="KAK5168759.1"/>
    <property type="molecule type" value="Genomic_DNA"/>
</dbReference>
<reference evidence="3 4" key="1">
    <citation type="submission" date="2023-08" db="EMBL/GenBank/DDBJ databases">
        <title>Black Yeasts Isolated from many extreme environments.</title>
        <authorList>
            <person name="Coleine C."/>
            <person name="Stajich J.E."/>
            <person name="Selbmann L."/>
        </authorList>
    </citation>
    <scope>NUCLEOTIDE SEQUENCE [LARGE SCALE GENOMIC DNA]</scope>
    <source>
        <strain evidence="3 4">CCFEE 5935</strain>
    </source>
</reference>
<sequence>MPPKPSNSIPSRARKSAKDLQLQPLSPLAERPKRPKKVVTGLEGGREAAAVWQKKLEAVEQELEAANRIADSKKNHEAAAATLRAQLKKVTQERDEAYQMVIDCGRCPSDAKEKARAGLEAPAENVQPDPSLTTIPEVPEPVQTLTESAKAKVESPKSRQSSEGKQSSGSKQPAKGKQPAKEAASQSTASTPKEAAKGKQPAREVTPEPAIPQAKQTSKEKQSGKDVAKEAATFILGAANMGRQEDLLEHVAKLKMTPSEMEAHAKRVKEEAEAWLPTLSYTYGMLDLTITALYNFRRADDLVKAFRKIENKSPSTKHLDIPTNMASMIHMRKTYARLFGDLHSLNHTNISALQKLSMHQELLDERASYRALVQTIQECGRAQIVEPMMAAEYADGDDAISLEQLTMFQHAIEGLNWLGNPHPESGDLGWRDVVDEIQESFTDLT</sequence>
<organism evidence="3 4">
    <name type="scientific">Saxophila tyrrhenica</name>
    <dbReference type="NCBI Taxonomy" id="1690608"/>
    <lineage>
        <taxon>Eukaryota</taxon>
        <taxon>Fungi</taxon>
        <taxon>Dikarya</taxon>
        <taxon>Ascomycota</taxon>
        <taxon>Pezizomycotina</taxon>
        <taxon>Dothideomycetes</taxon>
        <taxon>Dothideomycetidae</taxon>
        <taxon>Mycosphaerellales</taxon>
        <taxon>Extremaceae</taxon>
        <taxon>Saxophila</taxon>
    </lineage>
</organism>
<evidence type="ECO:0000313" key="3">
    <source>
        <dbReference type="EMBL" id="KAK5168759.1"/>
    </source>
</evidence>
<proteinExistence type="predicted"/>
<dbReference type="GeneID" id="89927408"/>
<feature type="region of interest" description="Disordered" evidence="2">
    <location>
        <begin position="109"/>
        <end position="226"/>
    </location>
</feature>
<protein>
    <submittedName>
        <fullName evidence="3">Golgin imh1</fullName>
    </submittedName>
</protein>
<accession>A0AAV9PAC4</accession>
<feature type="region of interest" description="Disordered" evidence="2">
    <location>
        <begin position="1"/>
        <end position="37"/>
    </location>
</feature>
<feature type="compositionally biased region" description="Basic and acidic residues" evidence="2">
    <location>
        <begin position="194"/>
        <end position="206"/>
    </location>
</feature>
<dbReference type="Proteomes" id="UP001337655">
    <property type="component" value="Unassembled WGS sequence"/>
</dbReference>
<comment type="caution">
    <text evidence="3">The sequence shown here is derived from an EMBL/GenBank/DDBJ whole genome shotgun (WGS) entry which is preliminary data.</text>
</comment>
<dbReference type="RefSeq" id="XP_064658225.1">
    <property type="nucleotide sequence ID" value="XM_064803310.1"/>
</dbReference>
<keyword evidence="1" id="KW-0175">Coiled coil</keyword>
<dbReference type="AlphaFoldDB" id="A0AAV9PAC4"/>
<evidence type="ECO:0000256" key="1">
    <source>
        <dbReference type="SAM" id="Coils"/>
    </source>
</evidence>
<feature type="compositionally biased region" description="Basic and acidic residues" evidence="2">
    <location>
        <begin position="217"/>
        <end position="226"/>
    </location>
</feature>
<feature type="coiled-coil region" evidence="1">
    <location>
        <begin position="42"/>
        <end position="100"/>
    </location>
</feature>
<name>A0AAV9PAC4_9PEZI</name>
<feature type="compositionally biased region" description="Basic and acidic residues" evidence="2">
    <location>
        <begin position="149"/>
        <end position="162"/>
    </location>
</feature>
<feature type="compositionally biased region" description="Low complexity" evidence="2">
    <location>
        <begin position="163"/>
        <end position="172"/>
    </location>
</feature>